<evidence type="ECO:0000256" key="7">
    <source>
        <dbReference type="SAM" id="Phobius"/>
    </source>
</evidence>
<dbReference type="GO" id="GO:0022857">
    <property type="term" value="F:transmembrane transporter activity"/>
    <property type="evidence" value="ECO:0007669"/>
    <property type="project" value="TreeGrafter"/>
</dbReference>
<dbReference type="HOGENOM" id="CLU_000604_8_0_0"/>
<dbReference type="STRING" id="575540.Isop_2118"/>
<evidence type="ECO:0000259" key="8">
    <source>
        <dbReference type="Pfam" id="PF02687"/>
    </source>
</evidence>
<evidence type="ECO:0008006" key="12">
    <source>
        <dbReference type="Google" id="ProtNLM"/>
    </source>
</evidence>
<dbReference type="InterPro" id="IPR050250">
    <property type="entry name" value="Macrolide_Exporter_MacB"/>
</dbReference>
<dbReference type="AlphaFoldDB" id="E8R497"/>
<dbReference type="eggNOG" id="COG0577">
    <property type="taxonomic scope" value="Bacteria"/>
</dbReference>
<keyword evidence="5 7" id="KW-0472">Membrane</keyword>
<gene>
    <name evidence="10" type="ordered locus">Isop_2118</name>
</gene>
<keyword evidence="4 7" id="KW-1133">Transmembrane helix</keyword>
<name>E8R497_ISOPI</name>
<comment type="subcellular location">
    <subcellularLocation>
        <location evidence="1">Cell membrane</location>
        <topology evidence="1">Multi-pass membrane protein</topology>
    </subcellularLocation>
</comment>
<feature type="transmembrane region" description="Helical" evidence="7">
    <location>
        <begin position="351"/>
        <end position="368"/>
    </location>
</feature>
<dbReference type="KEGG" id="ipa:Isop_2118"/>
<evidence type="ECO:0000256" key="5">
    <source>
        <dbReference type="ARBA" id="ARBA00023136"/>
    </source>
</evidence>
<dbReference type="Proteomes" id="UP000008631">
    <property type="component" value="Chromosome"/>
</dbReference>
<dbReference type="InParanoid" id="E8R497"/>
<reference key="1">
    <citation type="submission" date="2010-11" db="EMBL/GenBank/DDBJ databases">
        <title>The complete sequence of chromosome of Isophaera pallida ATCC 43644.</title>
        <authorList>
            <consortium name="US DOE Joint Genome Institute (JGI-PGF)"/>
            <person name="Lucas S."/>
            <person name="Copeland A."/>
            <person name="Lapidus A."/>
            <person name="Bruce D."/>
            <person name="Goodwin L."/>
            <person name="Pitluck S."/>
            <person name="Kyrpides N."/>
            <person name="Mavromatis K."/>
            <person name="Pagani I."/>
            <person name="Ivanova N."/>
            <person name="Saunders E."/>
            <person name="Brettin T."/>
            <person name="Detter J.C."/>
            <person name="Han C."/>
            <person name="Tapia R."/>
            <person name="Land M."/>
            <person name="Hauser L."/>
            <person name="Markowitz V."/>
            <person name="Cheng J.-F."/>
            <person name="Hugenholtz P."/>
            <person name="Woyke T."/>
            <person name="Wu D."/>
            <person name="Eisen J.A."/>
        </authorList>
    </citation>
    <scope>NUCLEOTIDE SEQUENCE</scope>
    <source>
        <strain>ATCC 43644</strain>
    </source>
</reference>
<dbReference type="InterPro" id="IPR003838">
    <property type="entry name" value="ABC3_permease_C"/>
</dbReference>
<feature type="transmembrane region" description="Helical" evidence="7">
    <location>
        <begin position="261"/>
        <end position="284"/>
    </location>
</feature>
<evidence type="ECO:0000256" key="3">
    <source>
        <dbReference type="ARBA" id="ARBA00022692"/>
    </source>
</evidence>
<organism evidence="10 11">
    <name type="scientific">Isosphaera pallida (strain ATCC 43644 / DSM 9630 / IS1B)</name>
    <dbReference type="NCBI Taxonomy" id="575540"/>
    <lineage>
        <taxon>Bacteria</taxon>
        <taxon>Pseudomonadati</taxon>
        <taxon>Planctomycetota</taxon>
        <taxon>Planctomycetia</taxon>
        <taxon>Isosphaerales</taxon>
        <taxon>Isosphaeraceae</taxon>
        <taxon>Isosphaera</taxon>
    </lineage>
</organism>
<dbReference type="EMBL" id="CP002353">
    <property type="protein sequence ID" value="ADV62698.1"/>
    <property type="molecule type" value="Genomic_DNA"/>
</dbReference>
<accession>E8R497</accession>
<evidence type="ECO:0000259" key="9">
    <source>
        <dbReference type="Pfam" id="PF12704"/>
    </source>
</evidence>
<dbReference type="InterPro" id="IPR025857">
    <property type="entry name" value="MacB_PCD"/>
</dbReference>
<sequence>MSWWRLIWSNIRRRPTRSLLTAAGIAASVGAVVALSGITDSFRRNFLDLYQSRGIDLVVVRAGTSANPGAKIDAGLGERIAALPDVRAVAPGLVDVVSFEREGLIGVPIQGWPVGSFLFDELKFVAGRPFVSGEDTPDTRKVILGAILARNLSKTVGDTLEIQLEPFEIVGIYESGNIFENGSAVVPIEALRDLMQIDDQVTDFQVMLAQDRRDEAHVKQVRDAIESLRDAEGRRLGLAALPTRDYVNGFAQLKIAEGMCLATLTVALFVGTMGMLNTMLMSVFERTREFGVLRALGWRPGRIAWLVVTEAVTLALLGAILGILGAWVLVVVLSGLPGINGFLTADLSPRIMLQGVVLALIAALLGGLHPARRAARLSPIEAIRHE</sequence>
<feature type="domain" description="ABC3 transporter permease C-terminal" evidence="8">
    <location>
        <begin position="264"/>
        <end position="379"/>
    </location>
</feature>
<keyword evidence="11" id="KW-1185">Reference proteome</keyword>
<dbReference type="OrthoDB" id="9775474at2"/>
<protein>
    <recommendedName>
        <fullName evidence="12">ABC3 transporter permease protein domain-containing protein</fullName>
    </recommendedName>
</protein>
<dbReference type="Pfam" id="PF12704">
    <property type="entry name" value="MacB_PCD"/>
    <property type="match status" value="1"/>
</dbReference>
<evidence type="ECO:0000313" key="10">
    <source>
        <dbReference type="EMBL" id="ADV62698.1"/>
    </source>
</evidence>
<evidence type="ECO:0000313" key="11">
    <source>
        <dbReference type="Proteomes" id="UP000008631"/>
    </source>
</evidence>
<feature type="domain" description="MacB-like periplasmic core" evidence="9">
    <location>
        <begin position="18"/>
        <end position="226"/>
    </location>
</feature>
<proteinExistence type="inferred from homology"/>
<keyword evidence="2" id="KW-1003">Cell membrane</keyword>
<reference evidence="10 11" key="2">
    <citation type="journal article" date="2011" name="Stand. Genomic Sci.">
        <title>Complete genome sequence of Isosphaera pallida type strain (IS1B).</title>
        <authorList>
            <consortium name="US DOE Joint Genome Institute (JGI-PGF)"/>
            <person name="Goker M."/>
            <person name="Cleland D."/>
            <person name="Saunders E."/>
            <person name="Lapidus A."/>
            <person name="Nolan M."/>
            <person name="Lucas S."/>
            <person name="Hammon N."/>
            <person name="Deshpande S."/>
            <person name="Cheng J.F."/>
            <person name="Tapia R."/>
            <person name="Han C."/>
            <person name="Goodwin L."/>
            <person name="Pitluck S."/>
            <person name="Liolios K."/>
            <person name="Pagani I."/>
            <person name="Ivanova N."/>
            <person name="Mavromatis K."/>
            <person name="Pati A."/>
            <person name="Chen A."/>
            <person name="Palaniappan K."/>
            <person name="Land M."/>
            <person name="Hauser L."/>
            <person name="Chang Y.J."/>
            <person name="Jeffries C.D."/>
            <person name="Detter J.C."/>
            <person name="Beck B."/>
            <person name="Woyke T."/>
            <person name="Bristow J."/>
            <person name="Eisen J.A."/>
            <person name="Markowitz V."/>
            <person name="Hugenholtz P."/>
            <person name="Kyrpides N.C."/>
            <person name="Klenk H.P."/>
        </authorList>
    </citation>
    <scope>NUCLEOTIDE SEQUENCE [LARGE SCALE GENOMIC DNA]</scope>
    <source>
        <strain evidence="11">ATCC 43644 / DSM 9630 / IS1B</strain>
    </source>
</reference>
<dbReference type="Pfam" id="PF02687">
    <property type="entry name" value="FtsX"/>
    <property type="match status" value="1"/>
</dbReference>
<evidence type="ECO:0000256" key="6">
    <source>
        <dbReference type="ARBA" id="ARBA00038076"/>
    </source>
</evidence>
<dbReference type="RefSeq" id="WP_013564986.1">
    <property type="nucleotide sequence ID" value="NC_014962.1"/>
</dbReference>
<evidence type="ECO:0000256" key="2">
    <source>
        <dbReference type="ARBA" id="ARBA00022475"/>
    </source>
</evidence>
<dbReference type="PANTHER" id="PTHR30572">
    <property type="entry name" value="MEMBRANE COMPONENT OF TRANSPORTER-RELATED"/>
    <property type="match status" value="1"/>
</dbReference>
<dbReference type="PANTHER" id="PTHR30572:SF4">
    <property type="entry name" value="ABC TRANSPORTER PERMEASE YTRF"/>
    <property type="match status" value="1"/>
</dbReference>
<comment type="similarity">
    <text evidence="6">Belongs to the ABC-4 integral membrane protein family.</text>
</comment>
<feature type="transmembrane region" description="Helical" evidence="7">
    <location>
        <begin position="305"/>
        <end position="331"/>
    </location>
</feature>
<dbReference type="GO" id="GO:0005886">
    <property type="term" value="C:plasma membrane"/>
    <property type="evidence" value="ECO:0007669"/>
    <property type="project" value="UniProtKB-SubCell"/>
</dbReference>
<keyword evidence="3 7" id="KW-0812">Transmembrane</keyword>
<evidence type="ECO:0000256" key="4">
    <source>
        <dbReference type="ARBA" id="ARBA00022989"/>
    </source>
</evidence>
<evidence type="ECO:0000256" key="1">
    <source>
        <dbReference type="ARBA" id="ARBA00004651"/>
    </source>
</evidence>